<feature type="domain" description="Helicase C-terminal" evidence="14">
    <location>
        <begin position="345"/>
        <end position="436"/>
    </location>
</feature>
<feature type="binding site" evidence="11">
    <location>
        <position position="49"/>
    </location>
    <ligand>
        <name>ATP</name>
        <dbReference type="ChEBI" id="CHEBI:30616"/>
    </ligand>
</feature>
<dbReference type="InterPro" id="IPR027417">
    <property type="entry name" value="P-loop_NTPase"/>
</dbReference>
<dbReference type="Pfam" id="PF20470">
    <property type="entry name" value="HTH_61"/>
    <property type="match status" value="1"/>
</dbReference>
<evidence type="ECO:0000256" key="1">
    <source>
        <dbReference type="ARBA" id="ARBA00022741"/>
    </source>
</evidence>
<keyword evidence="2 11" id="KW-0227">DNA damage</keyword>
<evidence type="ECO:0000256" key="9">
    <source>
        <dbReference type="ARBA" id="ARBA00034617"/>
    </source>
</evidence>
<dbReference type="InterPro" id="IPR036388">
    <property type="entry name" value="WH-like_DNA-bd_sf"/>
</dbReference>
<dbReference type="Proteomes" id="UP001304970">
    <property type="component" value="Chromosome"/>
</dbReference>
<keyword evidence="6 11" id="KW-0238">DNA-binding</keyword>
<evidence type="ECO:0000256" key="6">
    <source>
        <dbReference type="ARBA" id="ARBA00023125"/>
    </source>
</evidence>
<evidence type="ECO:0000256" key="7">
    <source>
        <dbReference type="ARBA" id="ARBA00023204"/>
    </source>
</evidence>
<evidence type="ECO:0000256" key="2">
    <source>
        <dbReference type="ARBA" id="ARBA00022763"/>
    </source>
</evidence>
<dbReference type="AlphaFoldDB" id="A0AA96V515"/>
<dbReference type="InterPro" id="IPR014001">
    <property type="entry name" value="Helicase_ATP-bd"/>
</dbReference>
<evidence type="ECO:0000259" key="14">
    <source>
        <dbReference type="SMART" id="SM00490"/>
    </source>
</evidence>
<keyword evidence="7 11" id="KW-0234">DNA repair</keyword>
<dbReference type="InterPro" id="IPR001650">
    <property type="entry name" value="Helicase_C-like"/>
</dbReference>
<dbReference type="EMBL" id="CP131061">
    <property type="protein sequence ID" value="WNY26712.1"/>
    <property type="molecule type" value="Genomic_DNA"/>
</dbReference>
<dbReference type="HAMAP" id="MF_00442">
    <property type="entry name" value="Helicase_Hel308"/>
    <property type="match status" value="1"/>
</dbReference>
<evidence type="ECO:0000259" key="13">
    <source>
        <dbReference type="SMART" id="SM00487"/>
    </source>
</evidence>
<dbReference type="Gene3D" id="1.10.3380.30">
    <property type="match status" value="1"/>
</dbReference>
<gene>
    <name evidence="11" type="primary">hel308</name>
    <name evidence="15" type="ORF">MsAm2_04850</name>
</gene>
<dbReference type="Gene3D" id="1.10.10.10">
    <property type="entry name" value="Winged helix-like DNA-binding domain superfamily/Winged helix DNA-binding domain"/>
    <property type="match status" value="1"/>
</dbReference>
<feature type="domain" description="Helicase ATP-binding" evidence="13">
    <location>
        <begin position="41"/>
        <end position="232"/>
    </location>
</feature>
<sequence length="899" mass="99803">MAVAEKKGKRQAESGENDDIFFPVEALSVPQPIRDFYLNSGIRSLYPPQSQAISAGLLDNKNVMISIPTASGKTLLAELAMLKSIESGGKALYIVPLRALASEKFRRFTEFRALGYETGISTGDLDLKDEYLGTNDIIVATSEKVDSLIRNETRWLSDISVVILDEVHLIDSPDRGPTLEIVITKLRRLNPKMQIIALSATIQNSKEVAQWLNASHVVSNWRPTKLYEGIYYDGVYCADVQTTGKSNNSEGSKLKNKDGTDAQTKTSPLEKKIIPVFIGREIDAAVSLVKDTLVDGGQCLVFESSRKNAVGFAKKAAPIISSLLTPLEKEELARIAFDIAEGSDTEAAAVLASCVRSGVSFHHAGLSAEQREIVEQSFLAGKIKMISSTPTLAAGLNLPARRVIIRSWKRYDANSGMQPIPVMEYKQMAGRAGRPHLDPYGEAVLIAAKEKDVELLTEKYIHSSPESIESKLGAENMLRTHVLSTLTNGFARNREQLIDFFKGTFFAHQHGLLSTISLTTVVDKCLDFLIENDMCREQKSEANKSETQKPETNKTEVKTPEKSKSAFQTADKLDPIEKKNSNSVYGNDSVLIPTTLGSTVSKLYIDPLSASVILEDVLKFKSGTKNLLEISPLGLLHLICKTTDMKLLYMKSGDYPWVSEFIADNAERFISIPDPVRVSEYEWFMGEVKTAVLLYRWISEVSENDISKEFDIGEGDLRNFSEIACWLSNAASRLCRLCGFSEESALFSDLELRLQYGASVDLLSLLKIRGIGRVRARKLYAAGFKSKDALKKSDYITVSGLVGPKIAEKIYRDIGLTMDAEELSRLKNTKTGHPKSPQNEKLRIGRIQADTDEIIPSEMDVDAVQFVRNEFDGASLSQQEEPDMKKSKKTQRRFDEFFD</sequence>
<dbReference type="Pfam" id="PF00270">
    <property type="entry name" value="DEAD"/>
    <property type="match status" value="1"/>
</dbReference>
<comment type="subunit">
    <text evidence="11">Monomer.</text>
</comment>
<dbReference type="GO" id="GO:0006281">
    <property type="term" value="P:DNA repair"/>
    <property type="evidence" value="ECO:0007669"/>
    <property type="project" value="UniProtKB-UniRule"/>
</dbReference>
<dbReference type="PANTHER" id="PTHR47961">
    <property type="entry name" value="DNA POLYMERASE THETA, PUTATIVE (AFU_ORTHOLOGUE AFUA_1G05260)-RELATED"/>
    <property type="match status" value="1"/>
</dbReference>
<evidence type="ECO:0000313" key="16">
    <source>
        <dbReference type="Proteomes" id="UP001304970"/>
    </source>
</evidence>
<keyword evidence="1 11" id="KW-0547">Nucleotide-binding</keyword>
<dbReference type="SUPFAM" id="SSF158702">
    <property type="entry name" value="Sec63 N-terminal domain-like"/>
    <property type="match status" value="1"/>
</dbReference>
<name>A0AA96V515_9EURY</name>
<dbReference type="GeneID" id="89227890"/>
<dbReference type="Pfam" id="PF14520">
    <property type="entry name" value="HHH_5"/>
    <property type="match status" value="1"/>
</dbReference>
<evidence type="ECO:0000256" key="10">
    <source>
        <dbReference type="ARBA" id="ARBA00048988"/>
    </source>
</evidence>
<evidence type="ECO:0000256" key="4">
    <source>
        <dbReference type="ARBA" id="ARBA00022806"/>
    </source>
</evidence>
<evidence type="ECO:0000256" key="11">
    <source>
        <dbReference type="HAMAP-Rule" id="MF_00442"/>
    </source>
</evidence>
<dbReference type="InterPro" id="IPR046931">
    <property type="entry name" value="HTH_61"/>
</dbReference>
<dbReference type="PANTHER" id="PTHR47961:SF10">
    <property type="entry name" value="ATP-DEPENDENT DNA HELICASE HEL308"/>
    <property type="match status" value="1"/>
</dbReference>
<dbReference type="SMART" id="SM00487">
    <property type="entry name" value="DEXDc"/>
    <property type="match status" value="1"/>
</dbReference>
<feature type="compositionally biased region" description="Basic and acidic residues" evidence="12">
    <location>
        <begin position="539"/>
        <end position="564"/>
    </location>
</feature>
<comment type="function">
    <text evidence="11">DNA-dependent ATPase and 3'-5' DNA helicase that may be involved in repair of stalled replication forks.</text>
</comment>
<dbReference type="Pfam" id="PF21280">
    <property type="entry name" value="Helicase_dom4_arc"/>
    <property type="match status" value="1"/>
</dbReference>
<dbReference type="GO" id="GO:0016818">
    <property type="term" value="F:hydrolase activity, acting on acid anhydrides, in phosphorus-containing anhydrides"/>
    <property type="evidence" value="ECO:0007669"/>
    <property type="project" value="UniProtKB-UniRule"/>
</dbReference>
<feature type="region of interest" description="Disordered" evidence="12">
    <location>
        <begin position="539"/>
        <end position="568"/>
    </location>
</feature>
<accession>A0AA96V515</accession>
<dbReference type="InterPro" id="IPR048772">
    <property type="entry name" value="Hel308-like_dom4"/>
</dbReference>
<keyword evidence="16" id="KW-1185">Reference proteome</keyword>
<dbReference type="CDD" id="cd18028">
    <property type="entry name" value="DEXHc_archSki2"/>
    <property type="match status" value="1"/>
</dbReference>
<dbReference type="InterPro" id="IPR022965">
    <property type="entry name" value="Helicase_Hel308"/>
</dbReference>
<dbReference type="InterPro" id="IPR011545">
    <property type="entry name" value="DEAD/DEAH_box_helicase_dom"/>
</dbReference>
<dbReference type="CDD" id="cd18795">
    <property type="entry name" value="SF2_C_Ski2"/>
    <property type="match status" value="1"/>
</dbReference>
<dbReference type="Gene3D" id="1.10.150.20">
    <property type="entry name" value="5' to 3' exonuclease, C-terminal subdomain"/>
    <property type="match status" value="1"/>
</dbReference>
<protein>
    <recommendedName>
        <fullName evidence="11">ATP-dependent DNA helicase Hel308</fullName>
        <ecNumber evidence="11">5.6.2.4</ecNumber>
    </recommendedName>
    <alternativeName>
        <fullName evidence="11">DNA 3'-5' helicase Hel308</fullName>
    </alternativeName>
</protein>
<dbReference type="SUPFAM" id="SSF52540">
    <property type="entry name" value="P-loop containing nucleoside triphosphate hydrolases"/>
    <property type="match status" value="2"/>
</dbReference>
<proteinExistence type="inferred from homology"/>
<feature type="region of interest" description="Disordered" evidence="12">
    <location>
        <begin position="872"/>
        <end position="899"/>
    </location>
</feature>
<comment type="catalytic activity">
    <reaction evidence="10 11">
        <text>ATP + H2O = ADP + phosphate + H(+)</text>
        <dbReference type="Rhea" id="RHEA:13065"/>
        <dbReference type="ChEBI" id="CHEBI:15377"/>
        <dbReference type="ChEBI" id="CHEBI:15378"/>
        <dbReference type="ChEBI" id="CHEBI:30616"/>
        <dbReference type="ChEBI" id="CHEBI:43474"/>
        <dbReference type="ChEBI" id="CHEBI:456216"/>
        <dbReference type="EC" id="5.6.2.4"/>
    </reaction>
</comment>
<dbReference type="GO" id="GO:0005524">
    <property type="term" value="F:ATP binding"/>
    <property type="evidence" value="ECO:0007669"/>
    <property type="project" value="UniProtKB-UniRule"/>
</dbReference>
<dbReference type="InterPro" id="IPR050474">
    <property type="entry name" value="Hel308_SKI2-like"/>
</dbReference>
<reference evidence="15 16" key="1">
    <citation type="submission" date="2023-07" db="EMBL/GenBank/DDBJ databases">
        <title>Closed genome sequence of Methanosarcinaceae archaeon Am2.</title>
        <authorList>
            <person name="Poehlein A."/>
            <person name="Protasov E."/>
            <person name="Platt K."/>
            <person name="Reeh H."/>
            <person name="Daniel R."/>
            <person name="Brune A."/>
        </authorList>
    </citation>
    <scope>NUCLEOTIDE SEQUENCE [LARGE SCALE GENOMIC DNA]</scope>
    <source>
        <strain evidence="15 16">Am2</strain>
    </source>
</reference>
<evidence type="ECO:0000256" key="8">
    <source>
        <dbReference type="ARBA" id="ARBA00023235"/>
    </source>
</evidence>
<keyword evidence="3 11" id="KW-0378">Hydrolase</keyword>
<dbReference type="SMART" id="SM00490">
    <property type="entry name" value="HELICc"/>
    <property type="match status" value="1"/>
</dbReference>
<keyword evidence="4 11" id="KW-0347">Helicase</keyword>
<comment type="catalytic activity">
    <reaction evidence="9 11">
        <text>Couples ATP hydrolysis with the unwinding of duplex DNA by translocating in the 3'-5' direction.</text>
        <dbReference type="EC" id="5.6.2.4"/>
    </reaction>
</comment>
<dbReference type="GO" id="GO:0043138">
    <property type="term" value="F:3'-5' DNA helicase activity"/>
    <property type="evidence" value="ECO:0007669"/>
    <property type="project" value="UniProtKB-UniRule"/>
</dbReference>
<dbReference type="EC" id="5.6.2.4" evidence="11"/>
<dbReference type="InterPro" id="IPR036390">
    <property type="entry name" value="WH_DNA-bd_sf"/>
</dbReference>
<dbReference type="RefSeq" id="WP_338098231.1">
    <property type="nucleotide sequence ID" value="NZ_CP131061.1"/>
</dbReference>
<dbReference type="GO" id="GO:0003677">
    <property type="term" value="F:DNA binding"/>
    <property type="evidence" value="ECO:0007669"/>
    <property type="project" value="UniProtKB-UniRule"/>
</dbReference>
<organism evidence="15 16">
    <name type="scientific">Methanolapillus ohkumae</name>
    <dbReference type="NCBI Taxonomy" id="3028298"/>
    <lineage>
        <taxon>Archaea</taxon>
        <taxon>Methanobacteriati</taxon>
        <taxon>Methanobacteriota</taxon>
        <taxon>Stenosarchaea group</taxon>
        <taxon>Methanomicrobia</taxon>
        <taxon>Methanosarcinales</taxon>
        <taxon>Methanosarcinaceae</taxon>
        <taxon>Methanolapillus</taxon>
    </lineage>
</organism>
<evidence type="ECO:0000256" key="5">
    <source>
        <dbReference type="ARBA" id="ARBA00022840"/>
    </source>
</evidence>
<keyword evidence="8 11" id="KW-0413">Isomerase</keyword>
<evidence type="ECO:0000256" key="12">
    <source>
        <dbReference type="SAM" id="MobiDB-lite"/>
    </source>
</evidence>
<dbReference type="Gene3D" id="3.40.50.300">
    <property type="entry name" value="P-loop containing nucleotide triphosphate hydrolases"/>
    <property type="match status" value="2"/>
</dbReference>
<keyword evidence="5 11" id="KW-0067">ATP-binding</keyword>
<evidence type="ECO:0000256" key="3">
    <source>
        <dbReference type="ARBA" id="ARBA00022801"/>
    </source>
</evidence>
<evidence type="ECO:0000313" key="15">
    <source>
        <dbReference type="EMBL" id="WNY26712.1"/>
    </source>
</evidence>
<dbReference type="SUPFAM" id="SSF46785">
    <property type="entry name" value="Winged helix' DNA-binding domain"/>
    <property type="match status" value="1"/>
</dbReference>
<comment type="similarity">
    <text evidence="11">Belongs to the helicase family. Hel308 subfamily.</text>
</comment>
<dbReference type="Pfam" id="PF00271">
    <property type="entry name" value="Helicase_C"/>
    <property type="match status" value="1"/>
</dbReference>